<organism evidence="1 2">
    <name type="scientific">Mytilus galloprovincialis</name>
    <name type="common">Mediterranean mussel</name>
    <dbReference type="NCBI Taxonomy" id="29158"/>
    <lineage>
        <taxon>Eukaryota</taxon>
        <taxon>Metazoa</taxon>
        <taxon>Spiralia</taxon>
        <taxon>Lophotrochozoa</taxon>
        <taxon>Mollusca</taxon>
        <taxon>Bivalvia</taxon>
        <taxon>Autobranchia</taxon>
        <taxon>Pteriomorphia</taxon>
        <taxon>Mytilida</taxon>
        <taxon>Mytiloidea</taxon>
        <taxon>Mytilidae</taxon>
        <taxon>Mytilinae</taxon>
        <taxon>Mytilus</taxon>
    </lineage>
</organism>
<dbReference type="AlphaFoldDB" id="A0A8B6H6N3"/>
<reference evidence="1" key="1">
    <citation type="submission" date="2018-11" db="EMBL/GenBank/DDBJ databases">
        <authorList>
            <person name="Alioto T."/>
            <person name="Alioto T."/>
        </authorList>
    </citation>
    <scope>NUCLEOTIDE SEQUENCE</scope>
</reference>
<accession>A0A8B6H6N3</accession>
<dbReference type="EMBL" id="UYJE01009652">
    <property type="protein sequence ID" value="VDI75269.1"/>
    <property type="molecule type" value="Genomic_DNA"/>
</dbReference>
<proteinExistence type="predicted"/>
<dbReference type="Proteomes" id="UP000596742">
    <property type="component" value="Unassembled WGS sequence"/>
</dbReference>
<sequence>MAVAEGKTMASGPVNLGVNPEINWMLKNYVEMCGRIPQFPQDWTRSIFVSFPKSDNTVSEMTSSHVNKAINRIWNLGPIAKPISATKIRKSTSTHVRAAAPGSRYEIARHMSHEPGTADKYYQIYNQRERAKPICQLIATVMEDQLKEKPICWPKTSTSAKGIDDPILNVKTHPLAKRSSLK</sequence>
<gene>
    <name evidence="1" type="ORF">MGAL_10B024396</name>
</gene>
<evidence type="ECO:0000313" key="1">
    <source>
        <dbReference type="EMBL" id="VDI75269.1"/>
    </source>
</evidence>
<keyword evidence="2" id="KW-1185">Reference proteome</keyword>
<protein>
    <recommendedName>
        <fullName evidence="3">Tyr recombinase domain-containing protein</fullName>
    </recommendedName>
</protein>
<dbReference type="OrthoDB" id="6190550at2759"/>
<evidence type="ECO:0000313" key="2">
    <source>
        <dbReference type="Proteomes" id="UP000596742"/>
    </source>
</evidence>
<name>A0A8B6H6N3_MYTGA</name>
<evidence type="ECO:0008006" key="3">
    <source>
        <dbReference type="Google" id="ProtNLM"/>
    </source>
</evidence>
<comment type="caution">
    <text evidence="1">The sequence shown here is derived from an EMBL/GenBank/DDBJ whole genome shotgun (WGS) entry which is preliminary data.</text>
</comment>